<dbReference type="EMBL" id="FTOH01000003">
    <property type="protein sequence ID" value="SIS69446.1"/>
    <property type="molecule type" value="Genomic_DNA"/>
</dbReference>
<organism evidence="2 3">
    <name type="scientific">Thalassolituus maritimus</name>
    <dbReference type="NCBI Taxonomy" id="484498"/>
    <lineage>
        <taxon>Bacteria</taxon>
        <taxon>Pseudomonadati</taxon>
        <taxon>Pseudomonadota</taxon>
        <taxon>Gammaproteobacteria</taxon>
        <taxon>Oceanospirillales</taxon>
        <taxon>Oceanospirillaceae</taxon>
        <taxon>Thalassolituus</taxon>
    </lineage>
</organism>
<name>A0A1N7L6N7_9GAMM</name>
<proteinExistence type="predicted"/>
<feature type="signal peptide" evidence="1">
    <location>
        <begin position="1"/>
        <end position="24"/>
    </location>
</feature>
<evidence type="ECO:0000256" key="1">
    <source>
        <dbReference type="SAM" id="SignalP"/>
    </source>
</evidence>
<keyword evidence="1" id="KW-0732">Signal</keyword>
<accession>A0A1N7L6N7</accession>
<dbReference type="Proteomes" id="UP000185639">
    <property type="component" value="Unassembled WGS sequence"/>
</dbReference>
<keyword evidence="3" id="KW-1185">Reference proteome</keyword>
<feature type="chain" id="PRO_5012387993" evidence="1">
    <location>
        <begin position="25"/>
        <end position="108"/>
    </location>
</feature>
<evidence type="ECO:0000313" key="2">
    <source>
        <dbReference type="EMBL" id="SIS69446.1"/>
    </source>
</evidence>
<gene>
    <name evidence="2" type="ORF">SAMN05421686_103318</name>
</gene>
<evidence type="ECO:0000313" key="3">
    <source>
        <dbReference type="Proteomes" id="UP000185639"/>
    </source>
</evidence>
<dbReference type="STRING" id="484498.SAMN05421686_103318"/>
<dbReference type="AlphaFoldDB" id="A0A1N7L6N7"/>
<protein>
    <submittedName>
        <fullName evidence="2">Uncharacterized protein</fullName>
    </submittedName>
</protein>
<sequence>MRYLMTLLIPLLLPLMLISTEALSADDDVVRLQGMTIRGNSENPNVLYINAWQPPPGTGRLYEPVTSFNRHWFRPLTRDSLKREIRYGKRYNEKEDHVTRLNEVLEIE</sequence>
<reference evidence="3" key="1">
    <citation type="submission" date="2017-01" db="EMBL/GenBank/DDBJ databases">
        <authorList>
            <person name="Varghese N."/>
            <person name="Submissions S."/>
        </authorList>
    </citation>
    <scope>NUCLEOTIDE SEQUENCE [LARGE SCALE GENOMIC DNA]</scope>
    <source>
        <strain evidence="3">DSM 24913</strain>
    </source>
</reference>